<proteinExistence type="predicted"/>
<organism evidence="1 2">
    <name type="scientific">Catellatospora citrea</name>
    <dbReference type="NCBI Taxonomy" id="53366"/>
    <lineage>
        <taxon>Bacteria</taxon>
        <taxon>Bacillati</taxon>
        <taxon>Actinomycetota</taxon>
        <taxon>Actinomycetes</taxon>
        <taxon>Micromonosporales</taxon>
        <taxon>Micromonosporaceae</taxon>
        <taxon>Catellatospora</taxon>
    </lineage>
</organism>
<protein>
    <submittedName>
        <fullName evidence="1">Uncharacterized protein</fullName>
    </submittedName>
</protein>
<reference evidence="1 2" key="1">
    <citation type="submission" date="2021-01" db="EMBL/GenBank/DDBJ databases">
        <title>Whole genome shotgun sequence of Catellatospora citrea NBRC 14495.</title>
        <authorList>
            <person name="Komaki H."/>
            <person name="Tamura T."/>
        </authorList>
    </citation>
    <scope>NUCLEOTIDE SEQUENCE [LARGE SCALE GENOMIC DNA]</scope>
    <source>
        <strain evidence="1 2">NBRC 14495</strain>
    </source>
</reference>
<accession>A0A8J3K9R3</accession>
<dbReference type="Proteomes" id="UP000659904">
    <property type="component" value="Unassembled WGS sequence"/>
</dbReference>
<name>A0A8J3K9R3_9ACTN</name>
<keyword evidence="2" id="KW-1185">Reference proteome</keyword>
<gene>
    <name evidence="1" type="ORF">Cci01nite_41260</name>
</gene>
<evidence type="ECO:0000313" key="1">
    <source>
        <dbReference type="EMBL" id="GIF99032.1"/>
    </source>
</evidence>
<dbReference type="AlphaFoldDB" id="A0A8J3K9R3"/>
<sequence length="87" mass="9656">MAAQVIEAVQRLYHLRFRRWYAVDRRALVPRRKLAGCSDLGRREPPHRGSVALSLGTFEAHSSGEVVAPLTFGVAREDRVRGVSVSG</sequence>
<dbReference type="EMBL" id="BONH01000018">
    <property type="protein sequence ID" value="GIF99032.1"/>
    <property type="molecule type" value="Genomic_DNA"/>
</dbReference>
<comment type="caution">
    <text evidence="1">The sequence shown here is derived from an EMBL/GenBank/DDBJ whole genome shotgun (WGS) entry which is preliminary data.</text>
</comment>
<evidence type="ECO:0000313" key="2">
    <source>
        <dbReference type="Proteomes" id="UP000659904"/>
    </source>
</evidence>